<comment type="caution">
    <text evidence="1">The sequence shown here is derived from an EMBL/GenBank/DDBJ whole genome shotgun (WGS) entry which is preliminary data.</text>
</comment>
<reference evidence="1" key="1">
    <citation type="submission" date="2022-06" db="EMBL/GenBank/DDBJ databases">
        <title>Lutimaribacter sp. EGI FJ00013, a novel bacterium isolated from a salt lake sediment enrichment.</title>
        <authorList>
            <person name="Gao L."/>
            <person name="Fang B.-Z."/>
            <person name="Li W.-J."/>
        </authorList>
    </citation>
    <scope>NUCLEOTIDE SEQUENCE</scope>
    <source>
        <strain evidence="1">EGI FJ00013</strain>
    </source>
</reference>
<gene>
    <name evidence="1" type="ORF">M8744_06340</name>
</gene>
<sequence length="96" mass="11204">MFDKFLQASLRRHFQSRLLVQLDLLAFQLVDPFLIRLNHRRTGGFDDAVEQRFDLSFDILGLGCERALLLPRFRELHVPCVNEHSSHQLIELFGGL</sequence>
<organism evidence="1 2">
    <name type="scientific">Lutimaribacter degradans</name>
    <dbReference type="NCBI Taxonomy" id="2945989"/>
    <lineage>
        <taxon>Bacteria</taxon>
        <taxon>Pseudomonadati</taxon>
        <taxon>Pseudomonadota</taxon>
        <taxon>Alphaproteobacteria</taxon>
        <taxon>Rhodobacterales</taxon>
        <taxon>Roseobacteraceae</taxon>
        <taxon>Lutimaribacter</taxon>
    </lineage>
</organism>
<proteinExistence type="predicted"/>
<dbReference type="EMBL" id="JAMQGO010000003">
    <property type="protein sequence ID" value="MCM2561756.1"/>
    <property type="molecule type" value="Genomic_DNA"/>
</dbReference>
<dbReference type="Proteomes" id="UP001203036">
    <property type="component" value="Unassembled WGS sequence"/>
</dbReference>
<evidence type="ECO:0000313" key="2">
    <source>
        <dbReference type="Proteomes" id="UP001203036"/>
    </source>
</evidence>
<accession>A0ACC5ZVG2</accession>
<protein>
    <submittedName>
        <fullName evidence="1">Uncharacterized protein</fullName>
    </submittedName>
</protein>
<name>A0ACC5ZVG2_9RHOB</name>
<keyword evidence="2" id="KW-1185">Reference proteome</keyword>
<evidence type="ECO:0000313" key="1">
    <source>
        <dbReference type="EMBL" id="MCM2561756.1"/>
    </source>
</evidence>